<dbReference type="SUPFAM" id="SSF53474">
    <property type="entry name" value="alpha/beta-Hydrolases"/>
    <property type="match status" value="1"/>
</dbReference>
<dbReference type="RefSeq" id="WP_163494322.1">
    <property type="nucleotide sequence ID" value="NZ_CP048711.1"/>
</dbReference>
<keyword evidence="4" id="KW-1185">Reference proteome</keyword>
<evidence type="ECO:0000313" key="4">
    <source>
        <dbReference type="Proteomes" id="UP000477680"/>
    </source>
</evidence>
<proteinExistence type="predicted"/>
<dbReference type="EMBL" id="CP048711">
    <property type="protein sequence ID" value="QIB65079.1"/>
    <property type="molecule type" value="Genomic_DNA"/>
</dbReference>
<dbReference type="InterPro" id="IPR049492">
    <property type="entry name" value="BD-FAE-like_dom"/>
</dbReference>
<sequence>MAINPPQEKVWLNFDQKALNAAYDQQVYAPNHVQIIKRMEKNSVLMRQRIGEPHTFSYGPSPIEKLFYYPASEPDSPIHIHVHGGAWRQRKAESMLFPAEAFVKAGIGFAIFDFISVEETNGDLNPMLTQICSGLAWLAKNARTLGGDPDRLYLSGFSSGAHLGSAAIVADWNPFGFEKIPYKGAVLISGMYDLHPVRLSNRSEYVRFTDEIVDMMSAQRHVDKFNIPVILSHGSDETPEFKRQTREFAETLRIAGKPVQYLSIEGYNHYELMESLGNPYSPLGSAAIAQTRENS</sequence>
<organism evidence="3 4">
    <name type="scientific">Kineobactrum salinum</name>
    <dbReference type="NCBI Taxonomy" id="2708301"/>
    <lineage>
        <taxon>Bacteria</taxon>
        <taxon>Pseudomonadati</taxon>
        <taxon>Pseudomonadota</taxon>
        <taxon>Gammaproteobacteria</taxon>
        <taxon>Cellvibrionales</taxon>
        <taxon>Halieaceae</taxon>
        <taxon>Kineobactrum</taxon>
    </lineage>
</organism>
<protein>
    <submittedName>
        <fullName evidence="3">Alpha/beta hydrolase</fullName>
    </submittedName>
</protein>
<feature type="domain" description="BD-FAE-like" evidence="2">
    <location>
        <begin position="68"/>
        <end position="166"/>
    </location>
</feature>
<dbReference type="Gene3D" id="3.40.50.1820">
    <property type="entry name" value="alpha/beta hydrolase"/>
    <property type="match status" value="1"/>
</dbReference>
<dbReference type="AlphaFoldDB" id="A0A6C0U0H7"/>
<reference evidence="3 4" key="1">
    <citation type="submission" date="2020-02" db="EMBL/GenBank/DDBJ databases">
        <title>Genome sequencing for Kineobactrum sp. M2.</title>
        <authorList>
            <person name="Park S.-J."/>
        </authorList>
    </citation>
    <scope>NUCLEOTIDE SEQUENCE [LARGE SCALE GENOMIC DNA]</scope>
    <source>
        <strain evidence="3 4">M2</strain>
    </source>
</reference>
<evidence type="ECO:0000313" key="3">
    <source>
        <dbReference type="EMBL" id="QIB65079.1"/>
    </source>
</evidence>
<dbReference type="PANTHER" id="PTHR48081:SF33">
    <property type="entry name" value="KYNURENINE FORMAMIDASE"/>
    <property type="match status" value="1"/>
</dbReference>
<dbReference type="KEGG" id="kim:G3T16_06360"/>
<dbReference type="GO" id="GO:0016787">
    <property type="term" value="F:hydrolase activity"/>
    <property type="evidence" value="ECO:0007669"/>
    <property type="project" value="UniProtKB-KW"/>
</dbReference>
<dbReference type="Pfam" id="PF20434">
    <property type="entry name" value="BD-FAE"/>
    <property type="match status" value="1"/>
</dbReference>
<dbReference type="Proteomes" id="UP000477680">
    <property type="component" value="Chromosome"/>
</dbReference>
<name>A0A6C0U0H7_9GAMM</name>
<evidence type="ECO:0000259" key="2">
    <source>
        <dbReference type="Pfam" id="PF20434"/>
    </source>
</evidence>
<evidence type="ECO:0000256" key="1">
    <source>
        <dbReference type="ARBA" id="ARBA00022801"/>
    </source>
</evidence>
<dbReference type="InterPro" id="IPR029058">
    <property type="entry name" value="AB_hydrolase_fold"/>
</dbReference>
<gene>
    <name evidence="3" type="ORF">G3T16_06360</name>
</gene>
<dbReference type="InterPro" id="IPR050300">
    <property type="entry name" value="GDXG_lipolytic_enzyme"/>
</dbReference>
<keyword evidence="1 3" id="KW-0378">Hydrolase</keyword>
<accession>A0A6C0U0H7</accession>
<dbReference type="PANTHER" id="PTHR48081">
    <property type="entry name" value="AB HYDROLASE SUPERFAMILY PROTEIN C4A8.06C"/>
    <property type="match status" value="1"/>
</dbReference>